<keyword evidence="4" id="KW-0378">Hydrolase</keyword>
<dbReference type="GO" id="GO:0008237">
    <property type="term" value="F:metallopeptidase activity"/>
    <property type="evidence" value="ECO:0007669"/>
    <property type="project" value="UniProtKB-KW"/>
</dbReference>
<keyword evidence="4" id="KW-0645">Protease</keyword>
<keyword evidence="4" id="KW-0482">Metalloprotease</keyword>
<evidence type="ECO:0000256" key="2">
    <source>
        <dbReference type="SAM" id="Phobius"/>
    </source>
</evidence>
<keyword evidence="2" id="KW-0472">Membrane</keyword>
<dbReference type="PANTHER" id="PTHR34978">
    <property type="entry name" value="POSSIBLE SENSOR-TRANSDUCER PROTEIN BLAR"/>
    <property type="match status" value="1"/>
</dbReference>
<evidence type="ECO:0000259" key="3">
    <source>
        <dbReference type="Pfam" id="PF05569"/>
    </source>
</evidence>
<feature type="transmembrane region" description="Helical" evidence="2">
    <location>
        <begin position="120"/>
        <end position="142"/>
    </location>
</feature>
<comment type="caution">
    <text evidence="4">The sequence shown here is derived from an EMBL/GenBank/DDBJ whole genome shotgun (WGS) entry which is preliminary data.</text>
</comment>
<proteinExistence type="predicted"/>
<organism evidence="4 5">
    <name type="scientific">Pontibacter cellulosilyticus</name>
    <dbReference type="NCBI Taxonomy" id="1720253"/>
    <lineage>
        <taxon>Bacteria</taxon>
        <taxon>Pseudomonadati</taxon>
        <taxon>Bacteroidota</taxon>
        <taxon>Cytophagia</taxon>
        <taxon>Cytophagales</taxon>
        <taxon>Hymenobacteraceae</taxon>
        <taxon>Pontibacter</taxon>
    </lineage>
</organism>
<dbReference type="PANTHER" id="PTHR34978:SF3">
    <property type="entry name" value="SLR0241 PROTEIN"/>
    <property type="match status" value="1"/>
</dbReference>
<sequence length="689" mass="77734">MNQILNLFSESVVQALGWTLLHSLWQGALLAIILSLLMLVLHRHTSKTRYTIAAATLLLQVLVSAITFDHYYFLAPQETAALNLTVTAAQATLTTTEAPVSFWASPLEVSKAYFEQHMPLIVTFWLMGLVLMALRFLGGLAYTQRLRHYKTTPLSEKWLERLAALQQELGMSKVVRLAESGLVKVPMAIGYAKPVILMPVGAVTGLSQAQVEAILAHELAHILRRDYLFNIIQSIVDIIFFYHPAMWWISGVVRAERENCCDDIAVAVCGSNLTYARALAELEAMRMPAGPALAMAFSGKRNTLLSRIKRLVGKESMRPTFAEGFIAALVLVAGLTVFSYGAVASLKQLNKKDVADKIEANATPTISSTATPAEVYAWEDEETSAYAYKVQDGDGKTRDIVIIKNKKGEVTELYVDGKRIPKKDIPKYTELINQRLQIIDNAPKATSAQVQAGLNEERNALDKTKRRQEKSEYTYRYYGSGDSGAFAPPPPMSPAAPLPPMAHGHRTAPMPPMPPMAPLSGDKDAQKQFKEAMKEHEKEMAEYKSELKKYEEDIRKQMEAGTISQQHYQQQMQHYQQRIEAQARRSEEQGRRAIAQAERAREMAQRHEEMAKKHEERARQHEARMKELKKEMVKDGFIKSENENVNIEITKDSFYVNGKKQSQEMFEKYKKLMDVNITGEGRFRYNQNN</sequence>
<dbReference type="CDD" id="cd07341">
    <property type="entry name" value="M56_BlaR1_MecR1_like"/>
    <property type="match status" value="1"/>
</dbReference>
<feature type="transmembrane region" description="Helical" evidence="2">
    <location>
        <begin position="227"/>
        <end position="249"/>
    </location>
</feature>
<evidence type="ECO:0000313" key="4">
    <source>
        <dbReference type="EMBL" id="MBC5993945.1"/>
    </source>
</evidence>
<dbReference type="InterPro" id="IPR008756">
    <property type="entry name" value="Peptidase_M56"/>
</dbReference>
<dbReference type="Pfam" id="PF05569">
    <property type="entry name" value="Peptidase_M56"/>
    <property type="match status" value="1"/>
</dbReference>
<dbReference type="Proteomes" id="UP000603640">
    <property type="component" value="Unassembled WGS sequence"/>
</dbReference>
<evidence type="ECO:0000313" key="5">
    <source>
        <dbReference type="Proteomes" id="UP000603640"/>
    </source>
</evidence>
<feature type="transmembrane region" description="Helical" evidence="2">
    <location>
        <begin position="324"/>
        <end position="343"/>
    </location>
</feature>
<dbReference type="EMBL" id="JACRVF010000004">
    <property type="protein sequence ID" value="MBC5993945.1"/>
    <property type="molecule type" value="Genomic_DNA"/>
</dbReference>
<dbReference type="Gene3D" id="3.30.2010.10">
    <property type="entry name" value="Metalloproteases ('zincins'), catalytic domain"/>
    <property type="match status" value="1"/>
</dbReference>
<feature type="coiled-coil region" evidence="1">
    <location>
        <begin position="526"/>
        <end position="631"/>
    </location>
</feature>
<keyword evidence="5" id="KW-1185">Reference proteome</keyword>
<keyword evidence="2" id="KW-1133">Transmembrane helix</keyword>
<name>A0A923N6S8_9BACT</name>
<feature type="transmembrane region" description="Helical" evidence="2">
    <location>
        <begin position="20"/>
        <end position="40"/>
    </location>
</feature>
<gene>
    <name evidence="4" type="ORF">H8S84_13945</name>
</gene>
<dbReference type="AlphaFoldDB" id="A0A923N6S8"/>
<keyword evidence="1" id="KW-0175">Coiled coil</keyword>
<accession>A0A923N6S8</accession>
<protein>
    <submittedName>
        <fullName evidence="4">M48 family metalloprotease</fullName>
    </submittedName>
</protein>
<dbReference type="RefSeq" id="WP_187067973.1">
    <property type="nucleotide sequence ID" value="NZ_JACRVF010000004.1"/>
</dbReference>
<feature type="domain" description="Peptidase M56" evidence="3">
    <location>
        <begin position="27"/>
        <end position="309"/>
    </location>
</feature>
<reference evidence="4" key="1">
    <citation type="submission" date="2020-08" db="EMBL/GenBank/DDBJ databases">
        <title>Pontibacter sp. SD6 16S ribosomal RNA gene Genome sequencing and assembly.</title>
        <authorList>
            <person name="Kang M."/>
        </authorList>
    </citation>
    <scope>NUCLEOTIDE SEQUENCE</scope>
    <source>
        <strain evidence="4">SD6</strain>
    </source>
</reference>
<dbReference type="InterPro" id="IPR052173">
    <property type="entry name" value="Beta-lactam_resp_regulator"/>
</dbReference>
<evidence type="ECO:0000256" key="1">
    <source>
        <dbReference type="SAM" id="Coils"/>
    </source>
</evidence>
<feature type="transmembrane region" description="Helical" evidence="2">
    <location>
        <begin position="52"/>
        <end position="73"/>
    </location>
</feature>
<keyword evidence="2" id="KW-0812">Transmembrane</keyword>